<sequence length="245" mass="26767">MWPDPTEDIEAVRAAVLRAERLALLVQQQPDGSIPGARIAEPWMGRTDHAYPMIRAGAGRRAGLVPPAPADRRPLLAGVLPDADGIVRARRRTDRTPADERRTLLGSPRIGDVVTGTVASGLHDVGVCVDLDLDPDQGRGGSLGFLRVPETSWEYFEDLDEVAPIGRRIRAEVLDVDRDRERVGRGTRHPPRHGPPAPPHRPRAGRPSIRRAPAPPPDRVTRVVITTDHRFSGERGPIIAVRTPA</sequence>
<dbReference type="PROSITE" id="PS50126">
    <property type="entry name" value="S1"/>
    <property type="match status" value="1"/>
</dbReference>
<dbReference type="SMART" id="SM00316">
    <property type="entry name" value="S1"/>
    <property type="match status" value="1"/>
</dbReference>
<reference evidence="3 4" key="1">
    <citation type="submission" date="2021-03" db="EMBL/GenBank/DDBJ databases">
        <title>Genomic Encyclopedia of Type Strains, Phase IV (KMG-IV): sequencing the most valuable type-strain genomes for metagenomic binning, comparative biology and taxonomic classification.</title>
        <authorList>
            <person name="Goeker M."/>
        </authorList>
    </citation>
    <scope>NUCLEOTIDE SEQUENCE [LARGE SCALE GENOMIC DNA]</scope>
    <source>
        <strain evidence="3 4">DSM 40526</strain>
    </source>
</reference>
<dbReference type="SUPFAM" id="SSF50249">
    <property type="entry name" value="Nucleic acid-binding proteins"/>
    <property type="match status" value="1"/>
</dbReference>
<name>A0ABS4KYM7_STRAV</name>
<evidence type="ECO:0000259" key="2">
    <source>
        <dbReference type="PROSITE" id="PS50126"/>
    </source>
</evidence>
<keyword evidence="4" id="KW-1185">Reference proteome</keyword>
<evidence type="ECO:0000313" key="3">
    <source>
        <dbReference type="EMBL" id="MBP2035144.1"/>
    </source>
</evidence>
<evidence type="ECO:0000256" key="1">
    <source>
        <dbReference type="SAM" id="MobiDB-lite"/>
    </source>
</evidence>
<dbReference type="InterPro" id="IPR003029">
    <property type="entry name" value="S1_domain"/>
</dbReference>
<evidence type="ECO:0000313" key="4">
    <source>
        <dbReference type="Proteomes" id="UP001519310"/>
    </source>
</evidence>
<gene>
    <name evidence="3" type="ORF">J2Z77_000928</name>
</gene>
<feature type="domain" description="S1 motif" evidence="2">
    <location>
        <begin position="111"/>
        <end position="188"/>
    </location>
</feature>
<dbReference type="InterPro" id="IPR012340">
    <property type="entry name" value="NA-bd_OB-fold"/>
</dbReference>
<dbReference type="RefSeq" id="WP_189966016.1">
    <property type="nucleotide sequence ID" value="NZ_BMVL01000002.1"/>
</dbReference>
<feature type="region of interest" description="Disordered" evidence="1">
    <location>
        <begin position="179"/>
        <end position="221"/>
    </location>
</feature>
<dbReference type="EMBL" id="JAGGLQ010000001">
    <property type="protein sequence ID" value="MBP2035144.1"/>
    <property type="molecule type" value="Genomic_DNA"/>
</dbReference>
<dbReference type="Pfam" id="PF00575">
    <property type="entry name" value="S1"/>
    <property type="match status" value="1"/>
</dbReference>
<accession>A0ABS4KYM7</accession>
<comment type="caution">
    <text evidence="3">The sequence shown here is derived from an EMBL/GenBank/DDBJ whole genome shotgun (WGS) entry which is preliminary data.</text>
</comment>
<proteinExistence type="predicted"/>
<protein>
    <submittedName>
        <fullName evidence="3">RNA-binding protein with RPS1 domain</fullName>
    </submittedName>
</protein>
<dbReference type="Proteomes" id="UP001519310">
    <property type="component" value="Unassembled WGS sequence"/>
</dbReference>
<organism evidence="3 4">
    <name type="scientific">Streptomyces avidinii</name>
    <dbReference type="NCBI Taxonomy" id="1895"/>
    <lineage>
        <taxon>Bacteria</taxon>
        <taxon>Bacillati</taxon>
        <taxon>Actinomycetota</taxon>
        <taxon>Actinomycetes</taxon>
        <taxon>Kitasatosporales</taxon>
        <taxon>Streptomycetaceae</taxon>
        <taxon>Streptomyces</taxon>
    </lineage>
</organism>
<dbReference type="Gene3D" id="2.40.50.140">
    <property type="entry name" value="Nucleic acid-binding proteins"/>
    <property type="match status" value="1"/>
</dbReference>